<keyword evidence="2" id="KW-1185">Reference proteome</keyword>
<organism evidence="1 2">
    <name type="scientific">Chryseobacterium soli</name>
    <dbReference type="NCBI Taxonomy" id="445961"/>
    <lineage>
        <taxon>Bacteria</taxon>
        <taxon>Pseudomonadati</taxon>
        <taxon>Bacteroidota</taxon>
        <taxon>Flavobacteriia</taxon>
        <taxon>Flavobacteriales</taxon>
        <taxon>Weeksellaceae</taxon>
        <taxon>Chryseobacterium group</taxon>
        <taxon>Chryseobacterium</taxon>
    </lineage>
</organism>
<sequence length="160" mass="19275">MNWIIRSTEILKFHTNLKETLQPIWNDLTDYDWILTDFEYMPNGNKIPIDYQHDYFLLNHEQFETLYQSQIQIIWGIISAIPKNTNLDLRLISTLSAEDEKVWKSNEYLIPESFLEIIAFDSGYTILKFKDENLSNQFKEYFKEQAIDLQKFTDKYNNQK</sequence>
<evidence type="ECO:0000313" key="1">
    <source>
        <dbReference type="EMBL" id="KFF11102.1"/>
    </source>
</evidence>
<gene>
    <name evidence="1" type="ORF">IW15_18290</name>
</gene>
<dbReference type="AlphaFoldDB" id="A0A086A338"/>
<dbReference type="eggNOG" id="ENOG50333JR">
    <property type="taxonomic scope" value="Bacteria"/>
</dbReference>
<proteinExistence type="predicted"/>
<accession>A0A086A338</accession>
<dbReference type="Proteomes" id="UP000028705">
    <property type="component" value="Unassembled WGS sequence"/>
</dbReference>
<dbReference type="OrthoDB" id="797474at2"/>
<protein>
    <submittedName>
        <fullName evidence="1">Uncharacterized protein</fullName>
    </submittedName>
</protein>
<evidence type="ECO:0000313" key="2">
    <source>
        <dbReference type="Proteomes" id="UP000028705"/>
    </source>
</evidence>
<name>A0A086A338_9FLAO</name>
<dbReference type="RefSeq" id="WP_034714004.1">
    <property type="nucleotide sequence ID" value="NZ_JPRH01000008.1"/>
</dbReference>
<reference evidence="1 2" key="1">
    <citation type="submission" date="2014-07" db="EMBL/GenBank/DDBJ databases">
        <title>Genome of Chryseobacterium soli DSM 19298.</title>
        <authorList>
            <person name="Stropko S.J."/>
            <person name="Pipes S.E."/>
            <person name="Newman J."/>
        </authorList>
    </citation>
    <scope>NUCLEOTIDE SEQUENCE [LARGE SCALE GENOMIC DNA]</scope>
    <source>
        <strain evidence="1 2">DSM 19298</strain>
    </source>
</reference>
<dbReference type="EMBL" id="JPRH01000008">
    <property type="protein sequence ID" value="KFF11102.1"/>
    <property type="molecule type" value="Genomic_DNA"/>
</dbReference>
<comment type="caution">
    <text evidence="1">The sequence shown here is derived from an EMBL/GenBank/DDBJ whole genome shotgun (WGS) entry which is preliminary data.</text>
</comment>